<evidence type="ECO:0000256" key="11">
    <source>
        <dbReference type="SAM" id="Phobius"/>
    </source>
</evidence>
<accession>A0A9N8VMB4</accession>
<evidence type="ECO:0000256" key="4">
    <source>
        <dbReference type="ARBA" id="ARBA00015368"/>
    </source>
</evidence>
<evidence type="ECO:0000256" key="2">
    <source>
        <dbReference type="ARBA" id="ARBA00004434"/>
    </source>
</evidence>
<evidence type="ECO:0000313" key="13">
    <source>
        <dbReference type="Proteomes" id="UP000789706"/>
    </source>
</evidence>
<evidence type="ECO:0000256" key="1">
    <source>
        <dbReference type="ARBA" id="ARBA00002490"/>
    </source>
</evidence>
<evidence type="ECO:0000313" key="12">
    <source>
        <dbReference type="EMBL" id="CAG8454311.1"/>
    </source>
</evidence>
<sequence>MNPNPFPKKFHRKFKYEIIRQHPFALFGLPMILSLVVGSFALSRLTQTRYDVHSNKAKKVEKEQILKIDKDKRKFNAQEEYWRLQANDDWEIKRVERPKGDV</sequence>
<feature type="transmembrane region" description="Helical" evidence="11">
    <location>
        <begin position="21"/>
        <end position="42"/>
    </location>
</feature>
<keyword evidence="13" id="KW-1185">Reference proteome</keyword>
<keyword evidence="9" id="KW-0496">Mitochondrion</keyword>
<evidence type="ECO:0000256" key="7">
    <source>
        <dbReference type="ARBA" id="ARBA00022792"/>
    </source>
</evidence>
<dbReference type="Pfam" id="PF14138">
    <property type="entry name" value="COX16"/>
    <property type="match status" value="1"/>
</dbReference>
<dbReference type="EMBL" id="CAJVPK010000124">
    <property type="protein sequence ID" value="CAG8454311.1"/>
    <property type="molecule type" value="Genomic_DNA"/>
</dbReference>
<name>A0A9N8VMB4_9GLOM</name>
<evidence type="ECO:0000256" key="10">
    <source>
        <dbReference type="ARBA" id="ARBA00023136"/>
    </source>
</evidence>
<keyword evidence="8 11" id="KW-1133">Transmembrane helix</keyword>
<dbReference type="InterPro" id="IPR020164">
    <property type="entry name" value="Cyt_c_Oxase_assmbl_COX16"/>
</dbReference>
<dbReference type="PANTHER" id="PTHR17130">
    <property type="entry name" value="MITOCHONDRIAL OUTER MEMBRANE PROTEIN 25"/>
    <property type="match status" value="1"/>
</dbReference>
<evidence type="ECO:0000256" key="5">
    <source>
        <dbReference type="ARBA" id="ARBA00019222"/>
    </source>
</evidence>
<gene>
    <name evidence="12" type="ORF">DEBURN_LOCUS2324</name>
</gene>
<evidence type="ECO:0000256" key="6">
    <source>
        <dbReference type="ARBA" id="ARBA00022692"/>
    </source>
</evidence>
<comment type="caution">
    <text evidence="12">The sequence shown here is derived from an EMBL/GenBank/DDBJ whole genome shotgun (WGS) entry which is preliminary data.</text>
</comment>
<dbReference type="OrthoDB" id="5516033at2759"/>
<dbReference type="GO" id="GO:0005743">
    <property type="term" value="C:mitochondrial inner membrane"/>
    <property type="evidence" value="ECO:0007669"/>
    <property type="project" value="UniProtKB-SubCell"/>
</dbReference>
<dbReference type="PANTHER" id="PTHR17130:SF14">
    <property type="entry name" value="CYTOCHROME C OXIDASE ASSEMBLY PROTEIN COX16 HOMOLOG, MITOCHONDRIAL"/>
    <property type="match status" value="1"/>
</dbReference>
<comment type="similarity">
    <text evidence="3">Belongs to the COX16 family.</text>
</comment>
<evidence type="ECO:0000256" key="9">
    <source>
        <dbReference type="ARBA" id="ARBA00023128"/>
    </source>
</evidence>
<dbReference type="GO" id="GO:0033617">
    <property type="term" value="P:mitochondrial respiratory chain complex IV assembly"/>
    <property type="evidence" value="ECO:0007669"/>
    <property type="project" value="TreeGrafter"/>
</dbReference>
<keyword evidence="6 11" id="KW-0812">Transmembrane</keyword>
<reference evidence="12" key="1">
    <citation type="submission" date="2021-06" db="EMBL/GenBank/DDBJ databases">
        <authorList>
            <person name="Kallberg Y."/>
            <person name="Tangrot J."/>
            <person name="Rosling A."/>
        </authorList>
    </citation>
    <scope>NUCLEOTIDE SEQUENCE</scope>
    <source>
        <strain evidence="12">AZ414A</strain>
    </source>
</reference>
<dbReference type="AlphaFoldDB" id="A0A9N8VMB4"/>
<evidence type="ECO:0000256" key="8">
    <source>
        <dbReference type="ARBA" id="ARBA00022989"/>
    </source>
</evidence>
<organism evidence="12 13">
    <name type="scientific">Diversispora eburnea</name>
    <dbReference type="NCBI Taxonomy" id="1213867"/>
    <lineage>
        <taxon>Eukaryota</taxon>
        <taxon>Fungi</taxon>
        <taxon>Fungi incertae sedis</taxon>
        <taxon>Mucoromycota</taxon>
        <taxon>Glomeromycotina</taxon>
        <taxon>Glomeromycetes</taxon>
        <taxon>Diversisporales</taxon>
        <taxon>Diversisporaceae</taxon>
        <taxon>Diversispora</taxon>
    </lineage>
</organism>
<dbReference type="Proteomes" id="UP000789706">
    <property type="component" value="Unassembled WGS sequence"/>
</dbReference>
<evidence type="ECO:0000256" key="3">
    <source>
        <dbReference type="ARBA" id="ARBA00008370"/>
    </source>
</evidence>
<protein>
    <recommendedName>
        <fullName evidence="4">Cytochrome c oxidase assembly protein COX16, mitochondrial</fullName>
    </recommendedName>
    <alternativeName>
        <fullName evidence="5">Cytochrome c oxidase assembly protein cox16, mitochondrial</fullName>
    </alternativeName>
</protein>
<keyword evidence="7" id="KW-0999">Mitochondrion inner membrane</keyword>
<comment type="subcellular location">
    <subcellularLocation>
        <location evidence="2">Mitochondrion inner membrane</location>
        <topology evidence="2">Single-pass membrane protein</topology>
    </subcellularLocation>
</comment>
<comment type="function">
    <text evidence="1">Required for the assembly of the mitochondrial respiratory chain complex IV (CIV), also known as cytochrome c oxidase. May participate in merging the COX1 and COX2 assembly lines.</text>
</comment>
<keyword evidence="10 11" id="KW-0472">Membrane</keyword>
<proteinExistence type="inferred from homology"/>